<accession>A0AA47MMP5</accession>
<name>A0AA47MMP5_MERPO</name>
<dbReference type="EMBL" id="JAOPHQ010003466">
    <property type="protein sequence ID" value="KAK0142854.1"/>
    <property type="molecule type" value="Genomic_DNA"/>
</dbReference>
<comment type="caution">
    <text evidence="1">The sequence shown here is derived from an EMBL/GenBank/DDBJ whole genome shotgun (WGS) entry which is preliminary data.</text>
</comment>
<evidence type="ECO:0000313" key="2">
    <source>
        <dbReference type="Proteomes" id="UP001174136"/>
    </source>
</evidence>
<reference evidence="1" key="1">
    <citation type="journal article" date="2023" name="Front. Mar. Sci.">
        <title>A new Merluccius polli reference genome to investigate the effects of global change in West African waters.</title>
        <authorList>
            <person name="Mateo J.L."/>
            <person name="Blanco-Fernandez C."/>
            <person name="Garcia-Vazquez E."/>
            <person name="Machado-Schiaffino G."/>
        </authorList>
    </citation>
    <scope>NUCLEOTIDE SEQUENCE</scope>
    <source>
        <strain evidence="1">C29</strain>
        <tissue evidence="1">Fin</tissue>
    </source>
</reference>
<gene>
    <name evidence="1" type="ORF">N1851_019206</name>
</gene>
<evidence type="ECO:0000313" key="1">
    <source>
        <dbReference type="EMBL" id="KAK0142854.1"/>
    </source>
</evidence>
<dbReference type="AlphaFoldDB" id="A0AA47MMP5"/>
<proteinExistence type="predicted"/>
<sequence>MCATAVSQHGTLHHRANLGPFDAALLITFLDTRRPGSSSAEGAGPEQPHVRRPLGLHEFPRRQRGTHVVKLMWGASGGQTRHSTSFFFPRCLARESIACGTGMHLRSCAEPLLPGGKEQKDKYAEEEGIHEIYMQLSAAMPDGQGDTDLMCSLVPIVGGRIKVEFDRWCVRLTGQFVFNRRLARNKSERVRH</sequence>
<protein>
    <submittedName>
        <fullName evidence="1">Uncharacterized protein</fullName>
    </submittedName>
</protein>
<keyword evidence="2" id="KW-1185">Reference proteome</keyword>
<organism evidence="1 2">
    <name type="scientific">Merluccius polli</name>
    <name type="common">Benguela hake</name>
    <name type="synonym">Merluccius cadenati</name>
    <dbReference type="NCBI Taxonomy" id="89951"/>
    <lineage>
        <taxon>Eukaryota</taxon>
        <taxon>Metazoa</taxon>
        <taxon>Chordata</taxon>
        <taxon>Craniata</taxon>
        <taxon>Vertebrata</taxon>
        <taxon>Euteleostomi</taxon>
        <taxon>Actinopterygii</taxon>
        <taxon>Neopterygii</taxon>
        <taxon>Teleostei</taxon>
        <taxon>Neoteleostei</taxon>
        <taxon>Acanthomorphata</taxon>
        <taxon>Zeiogadaria</taxon>
        <taxon>Gadariae</taxon>
        <taxon>Gadiformes</taxon>
        <taxon>Gadoidei</taxon>
        <taxon>Merlucciidae</taxon>
        <taxon>Merluccius</taxon>
    </lineage>
</organism>
<dbReference type="Proteomes" id="UP001174136">
    <property type="component" value="Unassembled WGS sequence"/>
</dbReference>